<accession>A0A7V9A674</accession>
<dbReference type="InterPro" id="IPR009057">
    <property type="entry name" value="Homeodomain-like_sf"/>
</dbReference>
<evidence type="ECO:0000313" key="6">
    <source>
        <dbReference type="EMBL" id="MBA2114095.1"/>
    </source>
</evidence>
<dbReference type="PROSITE" id="PS50977">
    <property type="entry name" value="HTH_TETR_2"/>
    <property type="match status" value="1"/>
</dbReference>
<feature type="domain" description="HTH tetR-type" evidence="5">
    <location>
        <begin position="9"/>
        <end position="69"/>
    </location>
</feature>
<evidence type="ECO:0000313" key="7">
    <source>
        <dbReference type="Proteomes" id="UP000551616"/>
    </source>
</evidence>
<keyword evidence="1" id="KW-0805">Transcription regulation</keyword>
<keyword evidence="7" id="KW-1185">Reference proteome</keyword>
<dbReference type="SUPFAM" id="SSF46689">
    <property type="entry name" value="Homeodomain-like"/>
    <property type="match status" value="1"/>
</dbReference>
<dbReference type="InterPro" id="IPR001647">
    <property type="entry name" value="HTH_TetR"/>
</dbReference>
<keyword evidence="2 4" id="KW-0238">DNA-binding</keyword>
<dbReference type="InterPro" id="IPR036271">
    <property type="entry name" value="Tet_transcr_reg_TetR-rel_C_sf"/>
</dbReference>
<dbReference type="InterPro" id="IPR011075">
    <property type="entry name" value="TetR_C"/>
</dbReference>
<dbReference type="EMBL" id="JABRWO010000003">
    <property type="protein sequence ID" value="MBA2114095.1"/>
    <property type="molecule type" value="Genomic_DNA"/>
</dbReference>
<dbReference type="GO" id="GO:0003677">
    <property type="term" value="F:DNA binding"/>
    <property type="evidence" value="ECO:0007669"/>
    <property type="project" value="UniProtKB-UniRule"/>
</dbReference>
<feature type="DNA-binding region" description="H-T-H motif" evidence="4">
    <location>
        <begin position="32"/>
        <end position="51"/>
    </location>
</feature>
<evidence type="ECO:0000259" key="5">
    <source>
        <dbReference type="PROSITE" id="PS50977"/>
    </source>
</evidence>
<dbReference type="PRINTS" id="PR00455">
    <property type="entry name" value="HTHTETR"/>
</dbReference>
<evidence type="ECO:0000256" key="1">
    <source>
        <dbReference type="ARBA" id="ARBA00023015"/>
    </source>
</evidence>
<sequence length="195" mass="21809">MSKTRTKKSDARQRIVETAERLFYAEGVRAVGIDRIIAEAEVAKMSLYNHFSSKDDLILAVLQYREDKFNAMFEKWMKRHVKAETDRLEAFFAALKDWFKSPGFRGCMFINSCAELADAEHPASKFSACHKERFHEMLKGIMAETAGENAAESLTPAISLMVEGAIVTAVMEQSAKPADVARNAALALVAQSKRK</sequence>
<dbReference type="Proteomes" id="UP000551616">
    <property type="component" value="Unassembled WGS sequence"/>
</dbReference>
<organism evidence="6 7">
    <name type="scientific">Bremerella alba</name>
    <dbReference type="NCBI Taxonomy" id="980252"/>
    <lineage>
        <taxon>Bacteria</taxon>
        <taxon>Pseudomonadati</taxon>
        <taxon>Planctomycetota</taxon>
        <taxon>Planctomycetia</taxon>
        <taxon>Pirellulales</taxon>
        <taxon>Pirellulaceae</taxon>
        <taxon>Bremerella</taxon>
    </lineage>
</organism>
<dbReference type="Gene3D" id="1.10.357.10">
    <property type="entry name" value="Tetracycline Repressor, domain 2"/>
    <property type="match status" value="1"/>
</dbReference>
<proteinExistence type="predicted"/>
<dbReference type="PANTHER" id="PTHR47506:SF3">
    <property type="entry name" value="HTH-TYPE TRANSCRIPTIONAL REGULATOR LMRA"/>
    <property type="match status" value="1"/>
</dbReference>
<comment type="caution">
    <text evidence="6">The sequence shown here is derived from an EMBL/GenBank/DDBJ whole genome shotgun (WGS) entry which is preliminary data.</text>
</comment>
<dbReference type="RefSeq" id="WP_207395582.1">
    <property type="nucleotide sequence ID" value="NZ_JABRWO010000003.1"/>
</dbReference>
<name>A0A7V9A674_9BACT</name>
<dbReference type="SUPFAM" id="SSF48498">
    <property type="entry name" value="Tetracyclin repressor-like, C-terminal domain"/>
    <property type="match status" value="1"/>
</dbReference>
<keyword evidence="3" id="KW-0804">Transcription</keyword>
<evidence type="ECO:0000256" key="2">
    <source>
        <dbReference type="ARBA" id="ARBA00023125"/>
    </source>
</evidence>
<dbReference type="Pfam" id="PF16925">
    <property type="entry name" value="TetR_C_13"/>
    <property type="match status" value="1"/>
</dbReference>
<dbReference type="PANTHER" id="PTHR47506">
    <property type="entry name" value="TRANSCRIPTIONAL REGULATORY PROTEIN"/>
    <property type="match status" value="1"/>
</dbReference>
<evidence type="ECO:0000256" key="3">
    <source>
        <dbReference type="ARBA" id="ARBA00023163"/>
    </source>
</evidence>
<reference evidence="6 7" key="1">
    <citation type="submission" date="2020-05" db="EMBL/GenBank/DDBJ databases">
        <title>Bremerella alba sp. nov., a novel planctomycete isolated from the surface of the macroalga Fucus spiralis.</title>
        <authorList>
            <person name="Godinho O."/>
            <person name="Botelho R."/>
            <person name="Albuquerque L."/>
            <person name="Wiegand S."/>
            <person name="Da Costa M.S."/>
            <person name="Lobo-Da-Cunha A."/>
            <person name="Jogler C."/>
            <person name="Lage O.M."/>
        </authorList>
    </citation>
    <scope>NUCLEOTIDE SEQUENCE [LARGE SCALE GENOMIC DNA]</scope>
    <source>
        <strain evidence="6 7">FF15</strain>
    </source>
</reference>
<evidence type="ECO:0000256" key="4">
    <source>
        <dbReference type="PROSITE-ProRule" id="PRU00335"/>
    </source>
</evidence>
<dbReference type="AlphaFoldDB" id="A0A7V9A674"/>
<dbReference type="Pfam" id="PF00440">
    <property type="entry name" value="TetR_N"/>
    <property type="match status" value="1"/>
</dbReference>
<gene>
    <name evidence="6" type="ORF">HOV93_12510</name>
</gene>
<protein>
    <recommendedName>
        <fullName evidence="5">HTH tetR-type domain-containing protein</fullName>
    </recommendedName>
</protein>